<keyword evidence="2" id="KW-1185">Reference proteome</keyword>
<evidence type="ECO:0000313" key="2">
    <source>
        <dbReference type="Proteomes" id="UP000230069"/>
    </source>
</evidence>
<evidence type="ECO:0000313" key="1">
    <source>
        <dbReference type="EMBL" id="PIA45669.1"/>
    </source>
</evidence>
<reference evidence="1 2" key="1">
    <citation type="submission" date="2017-09" db="EMBL/GenBank/DDBJ databases">
        <title>WGS assembly of Aquilegia coerulea Goldsmith.</title>
        <authorList>
            <person name="Hodges S."/>
            <person name="Kramer E."/>
            <person name="Nordborg M."/>
            <person name="Tomkins J."/>
            <person name="Borevitz J."/>
            <person name="Derieg N."/>
            <person name="Yan J."/>
            <person name="Mihaltcheva S."/>
            <person name="Hayes R.D."/>
            <person name="Rokhsar D."/>
        </authorList>
    </citation>
    <scope>NUCLEOTIDE SEQUENCE [LARGE SCALE GENOMIC DNA]</scope>
    <source>
        <strain evidence="2">cv. Goldsmith</strain>
    </source>
</reference>
<proteinExistence type="predicted"/>
<dbReference type="AlphaFoldDB" id="A0A2G5DQ91"/>
<accession>A0A2G5DQ91</accession>
<dbReference type="PANTHER" id="PTHR35121">
    <property type="entry name" value="HOMEODOMAIN PROTEIN 8, PUTATIVE-RELATED"/>
    <property type="match status" value="1"/>
</dbReference>
<organism evidence="1 2">
    <name type="scientific">Aquilegia coerulea</name>
    <name type="common">Rocky mountain columbine</name>
    <dbReference type="NCBI Taxonomy" id="218851"/>
    <lineage>
        <taxon>Eukaryota</taxon>
        <taxon>Viridiplantae</taxon>
        <taxon>Streptophyta</taxon>
        <taxon>Embryophyta</taxon>
        <taxon>Tracheophyta</taxon>
        <taxon>Spermatophyta</taxon>
        <taxon>Magnoliopsida</taxon>
        <taxon>Ranunculales</taxon>
        <taxon>Ranunculaceae</taxon>
        <taxon>Thalictroideae</taxon>
        <taxon>Aquilegia</taxon>
    </lineage>
</organism>
<dbReference type="EMBL" id="KZ305033">
    <property type="protein sequence ID" value="PIA45669.1"/>
    <property type="molecule type" value="Genomic_DNA"/>
</dbReference>
<dbReference type="InParanoid" id="A0A2G5DQ91"/>
<dbReference type="PANTHER" id="PTHR35121:SF4">
    <property type="entry name" value="SWIM-TYPE DOMAIN-CONTAINING PROTEIN"/>
    <property type="match status" value="1"/>
</dbReference>
<name>A0A2G5DQ91_AQUCA</name>
<dbReference type="Proteomes" id="UP000230069">
    <property type="component" value="Unassembled WGS sequence"/>
</dbReference>
<dbReference type="OrthoDB" id="1696465at2759"/>
<gene>
    <name evidence="1" type="ORF">AQUCO_01600118v1</name>
</gene>
<protein>
    <submittedName>
        <fullName evidence="1">Uncharacterized protein</fullName>
    </submittedName>
</protein>
<sequence length="110" mass="12620">METGVAGALLQCVYNGSISMFDIEIDRRPYHKNCNCALHKSKKKSSNQCPHRRKISVPTKQLWKDCSLSNEGIQYSSQCSSSAIPRKIETTHFSLCHWVENESRKSLEFR</sequence>